<gene>
    <name evidence="1" type="primary">23</name>
    <name evidence="1" type="ORF">PBI_YUNA_23</name>
</gene>
<name>A0A5J6TFI6_9CAUD</name>
<dbReference type="GeneID" id="60325588"/>
<dbReference type="RefSeq" id="YP_009954101.1">
    <property type="nucleotide sequence ID" value="NC_051629.1"/>
</dbReference>
<evidence type="ECO:0000313" key="1">
    <source>
        <dbReference type="EMBL" id="QFG09405.1"/>
    </source>
</evidence>
<dbReference type="EMBL" id="MN234176">
    <property type="protein sequence ID" value="QFG09405.1"/>
    <property type="molecule type" value="Genomic_DNA"/>
</dbReference>
<keyword evidence="2" id="KW-1185">Reference proteome</keyword>
<accession>A0A5J6TFI6</accession>
<organism evidence="1 2">
    <name type="scientific">Mycobacterium phage Yuna</name>
    <dbReference type="NCBI Taxonomy" id="2599885"/>
    <lineage>
        <taxon>Viruses</taxon>
        <taxon>Duplodnaviria</taxon>
        <taxon>Heunggongvirae</taxon>
        <taxon>Uroviricota</taxon>
        <taxon>Caudoviricetes</taxon>
        <taxon>Weiservirinae</taxon>
        <taxon>Anayavirus</taxon>
        <taxon>Anayavirus yuna</taxon>
    </lineage>
</organism>
<dbReference type="KEGG" id="vg:60325588"/>
<sequence>MTVLKTDWKTGERVQAGEFNLLSEQVNANTAAIEGGSELAVWSSPSPVFMLGSATDWTDVPGAAIEFTSGARPVSILFQAGTLRHVAGGEAIQIDVRIVQGATQLAMLRQRVMNWWPDINLAPLHSRIAPGGGLLTVKAQYRCSYAENGTDQSTINPADIPTLMLLQAVEV</sequence>
<reference evidence="1 2" key="1">
    <citation type="submission" date="2019-07" db="EMBL/GenBank/DDBJ databases">
        <authorList>
            <person name="Divens A.M."/>
            <person name="Garlena R.A."/>
            <person name="Russell D.A."/>
            <person name="Pope W.H."/>
            <person name="Jacobs-Sera D."/>
            <person name="Hatfull G.F."/>
        </authorList>
    </citation>
    <scope>NUCLEOTIDE SEQUENCE [LARGE SCALE GENOMIC DNA]</scope>
</reference>
<evidence type="ECO:0000313" key="2">
    <source>
        <dbReference type="Proteomes" id="UP000326803"/>
    </source>
</evidence>
<proteinExistence type="predicted"/>
<dbReference type="Proteomes" id="UP000326803">
    <property type="component" value="Segment"/>
</dbReference>
<protein>
    <submittedName>
        <fullName evidence="1">Uncharacterized protein</fullName>
    </submittedName>
</protein>